<reference evidence="2" key="1">
    <citation type="submission" date="2020-03" db="EMBL/GenBank/DDBJ databases">
        <title>Draft Genome Sequence of Cylindrodendrum hubeiense.</title>
        <authorList>
            <person name="Buettner E."/>
            <person name="Kellner H."/>
        </authorList>
    </citation>
    <scope>NUCLEOTIDE SEQUENCE</scope>
    <source>
        <strain evidence="2">IHI 201604</strain>
    </source>
</reference>
<keyword evidence="3" id="KW-1185">Reference proteome</keyword>
<dbReference type="AlphaFoldDB" id="A0A9P5HID5"/>
<gene>
    <name evidence="2" type="ORF">G7Z17_g3249</name>
</gene>
<evidence type="ECO:0000313" key="2">
    <source>
        <dbReference type="EMBL" id="KAF7554027.1"/>
    </source>
</evidence>
<dbReference type="Proteomes" id="UP000722485">
    <property type="component" value="Unassembled WGS sequence"/>
</dbReference>
<comment type="caution">
    <text evidence="2">The sequence shown here is derived from an EMBL/GenBank/DDBJ whole genome shotgun (WGS) entry which is preliminary data.</text>
</comment>
<feature type="region of interest" description="Disordered" evidence="1">
    <location>
        <begin position="1"/>
        <end position="26"/>
    </location>
</feature>
<evidence type="ECO:0000313" key="3">
    <source>
        <dbReference type="Proteomes" id="UP000722485"/>
    </source>
</evidence>
<proteinExistence type="predicted"/>
<dbReference type="EMBL" id="JAANBB010000038">
    <property type="protein sequence ID" value="KAF7554027.1"/>
    <property type="molecule type" value="Genomic_DNA"/>
</dbReference>
<sequence length="625" mass="69411">MAGRTLLPKPSRHDSSSPIPPPKRCKRDRVAIACERKAPTPSKRTGYLLTLSSSYPQDVGFGKSRGAHVECRYPVTDAGAGGVIAELQAANQGLRGMLDALCEGSQHHSFEMLLKLRAARNMDDSLGRVGLSDKPFQNYIQDAPFDAPSIRRGQEFTTDTLPIARWTRVSSDDEMLTHLLTLFWTWDNTLTRIVDRGLFFEGMCDEGSPKLDPGGTIYHGFCSELLVNAMLAVSTIYNIEGTPSINSVAQGRAFADEALRLLEPNQQYPSLPRLQGVALLWAYEETFGNPSTAAGLLEQMFELHATTGYLQNDPALHGIEGAEKSHRIKQAMSFIAWGFYGLDAKISLSRSRSMRISRPVLPKPFRGDQSSNTGFDSLDDLWFPYPVSTQPRLSYHKEGVGAECAFAELAERALLIVEEDRTCPVPDYIKTKIMYNGLLSRKGALSKRFKDDRGSLPTKVFLQISFDMLAIKLLEPFTRLSFLEFDGGQTARSLSFLHSDSIISALWNYRTAFGVRLEYWMVQACQVAALAVVYHLSEVSSQEETFRRSCELLHDVGQYMPLANQILAMIKSVIVREDIEVSGAAKKFLAGAGKMGRVHIKNVRIIGAPGPQNVVFDGKILRIED</sequence>
<evidence type="ECO:0008006" key="4">
    <source>
        <dbReference type="Google" id="ProtNLM"/>
    </source>
</evidence>
<dbReference type="PANTHER" id="PTHR47256:SF1">
    <property type="entry name" value="ZN(II)2CYS6 TRANSCRIPTION FACTOR (EUROFUNG)"/>
    <property type="match status" value="1"/>
</dbReference>
<dbReference type="PANTHER" id="PTHR47256">
    <property type="entry name" value="ZN(II)2CYS6 TRANSCRIPTION FACTOR (EUROFUNG)-RELATED"/>
    <property type="match status" value="1"/>
</dbReference>
<dbReference type="InterPro" id="IPR053187">
    <property type="entry name" value="Notoamide_regulator"/>
</dbReference>
<evidence type="ECO:0000256" key="1">
    <source>
        <dbReference type="SAM" id="MobiDB-lite"/>
    </source>
</evidence>
<accession>A0A9P5HID5</accession>
<dbReference type="CDD" id="cd12148">
    <property type="entry name" value="fungal_TF_MHR"/>
    <property type="match status" value="1"/>
</dbReference>
<dbReference type="OrthoDB" id="5595695at2759"/>
<organism evidence="2 3">
    <name type="scientific">Cylindrodendrum hubeiense</name>
    <dbReference type="NCBI Taxonomy" id="595255"/>
    <lineage>
        <taxon>Eukaryota</taxon>
        <taxon>Fungi</taxon>
        <taxon>Dikarya</taxon>
        <taxon>Ascomycota</taxon>
        <taxon>Pezizomycotina</taxon>
        <taxon>Sordariomycetes</taxon>
        <taxon>Hypocreomycetidae</taxon>
        <taxon>Hypocreales</taxon>
        <taxon>Nectriaceae</taxon>
        <taxon>Cylindrodendrum</taxon>
    </lineage>
</organism>
<protein>
    <recommendedName>
        <fullName evidence="4">Transcription factor domain-containing protein</fullName>
    </recommendedName>
</protein>
<name>A0A9P5HID5_9HYPO</name>